<dbReference type="AlphaFoldDB" id="A0A9Q3F808"/>
<organism evidence="3 4">
    <name type="scientific">Austropuccinia psidii MF-1</name>
    <dbReference type="NCBI Taxonomy" id="1389203"/>
    <lineage>
        <taxon>Eukaryota</taxon>
        <taxon>Fungi</taxon>
        <taxon>Dikarya</taxon>
        <taxon>Basidiomycota</taxon>
        <taxon>Pucciniomycotina</taxon>
        <taxon>Pucciniomycetes</taxon>
        <taxon>Pucciniales</taxon>
        <taxon>Sphaerophragmiaceae</taxon>
        <taxon>Austropuccinia</taxon>
    </lineage>
</organism>
<evidence type="ECO:0000256" key="2">
    <source>
        <dbReference type="SAM" id="Phobius"/>
    </source>
</evidence>
<comment type="caution">
    <text evidence="3">The sequence shown here is derived from an EMBL/GenBank/DDBJ whole genome shotgun (WGS) entry which is preliminary data.</text>
</comment>
<evidence type="ECO:0000313" key="4">
    <source>
        <dbReference type="Proteomes" id="UP000765509"/>
    </source>
</evidence>
<keyword evidence="4" id="KW-1185">Reference proteome</keyword>
<evidence type="ECO:0000256" key="1">
    <source>
        <dbReference type="SAM" id="MobiDB-lite"/>
    </source>
</evidence>
<feature type="compositionally biased region" description="Polar residues" evidence="1">
    <location>
        <begin position="109"/>
        <end position="118"/>
    </location>
</feature>
<evidence type="ECO:0000313" key="3">
    <source>
        <dbReference type="EMBL" id="MBW0535293.1"/>
    </source>
</evidence>
<keyword evidence="2" id="KW-1133">Transmembrane helix</keyword>
<dbReference type="EMBL" id="AVOT02040116">
    <property type="protein sequence ID" value="MBW0535293.1"/>
    <property type="molecule type" value="Genomic_DNA"/>
</dbReference>
<keyword evidence="2" id="KW-0812">Transmembrane</keyword>
<reference evidence="3" key="1">
    <citation type="submission" date="2021-03" db="EMBL/GenBank/DDBJ databases">
        <title>Draft genome sequence of rust myrtle Austropuccinia psidii MF-1, a brazilian biotype.</title>
        <authorList>
            <person name="Quecine M.C."/>
            <person name="Pachon D.M.R."/>
            <person name="Bonatelli M.L."/>
            <person name="Correr F.H."/>
            <person name="Franceschini L.M."/>
            <person name="Leite T.F."/>
            <person name="Margarido G.R.A."/>
            <person name="Almeida C.A."/>
            <person name="Ferrarezi J.A."/>
            <person name="Labate C.A."/>
        </authorList>
    </citation>
    <scope>NUCLEOTIDE SEQUENCE</scope>
    <source>
        <strain evidence="3">MF-1</strain>
    </source>
</reference>
<proteinExistence type="predicted"/>
<sequence length="207" mass="24261">MHLPHSTRQHLINWSQLLSWRKLTTSQHLLLWGRYPKWLHKARLQYTARVTIRIPQGTLATSSGYQANSRTSCWQVWHSLISLWLTWTLVSRLSQHSPFNHPRPRTPQERSPSTSGSHYQRERVLQVKLVEHHAADKVLIDSGAPSTCLAHQNLLLIYVMSTLFIYFFPIPTHQSLLLRWQPLKFKSRREALWYATSHTLIVSQGLF</sequence>
<dbReference type="Proteomes" id="UP000765509">
    <property type="component" value="Unassembled WGS sequence"/>
</dbReference>
<name>A0A9Q3F808_9BASI</name>
<feature type="transmembrane region" description="Helical" evidence="2">
    <location>
        <begin position="155"/>
        <end position="178"/>
    </location>
</feature>
<accession>A0A9Q3F808</accession>
<feature type="region of interest" description="Disordered" evidence="1">
    <location>
        <begin position="98"/>
        <end position="118"/>
    </location>
</feature>
<keyword evidence="2" id="KW-0472">Membrane</keyword>
<gene>
    <name evidence="3" type="ORF">O181_075008</name>
</gene>
<protein>
    <submittedName>
        <fullName evidence="3">Uncharacterized protein</fullName>
    </submittedName>
</protein>